<dbReference type="Pfam" id="PF13175">
    <property type="entry name" value="AAA_15"/>
    <property type="match status" value="1"/>
</dbReference>
<dbReference type="Proteomes" id="UP001139646">
    <property type="component" value="Unassembled WGS sequence"/>
</dbReference>
<dbReference type="SUPFAM" id="SSF52540">
    <property type="entry name" value="P-loop containing nucleoside triphosphate hydrolases"/>
    <property type="match status" value="1"/>
</dbReference>
<comment type="caution">
    <text evidence="3">The sequence shown here is derived from an EMBL/GenBank/DDBJ whole genome shotgun (WGS) entry which is preliminary data.</text>
</comment>
<dbReference type="PANTHER" id="PTHR43581">
    <property type="entry name" value="ATP/GTP PHOSPHATASE"/>
    <property type="match status" value="1"/>
</dbReference>
<evidence type="ECO:0000313" key="4">
    <source>
        <dbReference type="Proteomes" id="UP001139646"/>
    </source>
</evidence>
<protein>
    <submittedName>
        <fullName evidence="3">AAA family ATPase</fullName>
    </submittedName>
</protein>
<dbReference type="RefSeq" id="WP_242289465.1">
    <property type="nucleotide sequence ID" value="NZ_JAKKSL010000007.1"/>
</dbReference>
<evidence type="ECO:0000259" key="1">
    <source>
        <dbReference type="Pfam" id="PF13175"/>
    </source>
</evidence>
<dbReference type="Pfam" id="PF20469">
    <property type="entry name" value="OLD-like_TOPRIM"/>
    <property type="match status" value="1"/>
</dbReference>
<dbReference type="InterPro" id="IPR051396">
    <property type="entry name" value="Bact_Antivir_Def_Nuclease"/>
</dbReference>
<proteinExistence type="predicted"/>
<evidence type="ECO:0000313" key="3">
    <source>
        <dbReference type="EMBL" id="MCI2286179.1"/>
    </source>
</evidence>
<name>A0ABS9X7I9_9GAMM</name>
<gene>
    <name evidence="3" type="ORF">L3081_25535</name>
</gene>
<keyword evidence="4" id="KW-1185">Reference proteome</keyword>
<dbReference type="CDD" id="cd01026">
    <property type="entry name" value="TOPRIM_OLD"/>
    <property type="match status" value="1"/>
</dbReference>
<feature type="domain" description="Endonuclease GajA/Old nuclease/RecF-like AAA" evidence="1">
    <location>
        <begin position="1"/>
        <end position="324"/>
    </location>
</feature>
<feature type="domain" description="OLD protein-like TOPRIM" evidence="2">
    <location>
        <begin position="368"/>
        <end position="431"/>
    </location>
</feature>
<organism evidence="3 4">
    <name type="scientific">Colwellia maritima</name>
    <dbReference type="NCBI Taxonomy" id="2912588"/>
    <lineage>
        <taxon>Bacteria</taxon>
        <taxon>Pseudomonadati</taxon>
        <taxon>Pseudomonadota</taxon>
        <taxon>Gammaproteobacteria</taxon>
        <taxon>Alteromonadales</taxon>
        <taxon>Colwelliaceae</taxon>
        <taxon>Colwellia</taxon>
    </lineage>
</organism>
<dbReference type="Gene3D" id="3.40.50.300">
    <property type="entry name" value="P-loop containing nucleotide triphosphate hydrolases"/>
    <property type="match status" value="1"/>
</dbReference>
<sequence>MHITQIYISGFKKFSSETFSFNEDLNIIVGDNDSGKSTLLEAIELVVNGRYRGKSVTSEITPELFNVLSKIDYFKSDYASGNLPPIKIEVYLEGCPNYRGINNTQNVDAEGITLDILFDCELQAAYNDFIKDNNDISTIPTEFYKVNWQDFSWNNIKYLNREAKSLLIDPSRLHPTYGKSQYIGNIIDASLDKKEKALLSLNYRQLRQSFNEQPQVKGINDKLDADNMVTEQCLSIVADISNNQNIESGLQLAVDDINFPLIGKGEQNQIQIKLAIANKAANIDFVMVEEPENHLSHMNLSRLISKIAEQHEKQLFITTHSSYVLNKLNIKNLCLIGREYKQLKDIDKKVAKILKRLPGYDTLRIALASRVVLVEGPSDELILKKIYFQNHNKLPEEDGIDIIVVRGIGFKSYLEIAKHIGTTVHVVKDNDGNYQKNIIDYGNDYAEYDFISFYSHINDSLNSLEPTLIAENNKDDETLDSFARIVLSTQTYRKYNRTCKNLTDKQSFLKEWYGSEGENFGGKKVDTAIRVFDSEGIIAFPDYLVEALYFD</sequence>
<dbReference type="InterPro" id="IPR041685">
    <property type="entry name" value="AAA_GajA/Old/RecF-like"/>
</dbReference>
<dbReference type="InterPro" id="IPR034139">
    <property type="entry name" value="TOPRIM_OLD"/>
</dbReference>
<reference evidence="3" key="1">
    <citation type="submission" date="2022-01" db="EMBL/GenBank/DDBJ databases">
        <title>Colwellia maritima, isolated from seawater.</title>
        <authorList>
            <person name="Kristyanto S."/>
            <person name="Jung J."/>
            <person name="Jeon C.O."/>
        </authorList>
    </citation>
    <scope>NUCLEOTIDE SEQUENCE</scope>
    <source>
        <strain evidence="3">MSW7</strain>
    </source>
</reference>
<evidence type="ECO:0000259" key="2">
    <source>
        <dbReference type="Pfam" id="PF20469"/>
    </source>
</evidence>
<dbReference type="PANTHER" id="PTHR43581:SF4">
    <property type="entry name" value="ATP_GTP PHOSPHATASE"/>
    <property type="match status" value="1"/>
</dbReference>
<accession>A0ABS9X7I9</accession>
<dbReference type="EMBL" id="JAKKSL010000007">
    <property type="protein sequence ID" value="MCI2286179.1"/>
    <property type="molecule type" value="Genomic_DNA"/>
</dbReference>
<dbReference type="InterPro" id="IPR027417">
    <property type="entry name" value="P-loop_NTPase"/>
</dbReference>